<organism evidence="1 2">
    <name type="scientific">Populus alba</name>
    <name type="common">White poplar</name>
    <dbReference type="NCBI Taxonomy" id="43335"/>
    <lineage>
        <taxon>Eukaryota</taxon>
        <taxon>Viridiplantae</taxon>
        <taxon>Streptophyta</taxon>
        <taxon>Embryophyta</taxon>
        <taxon>Tracheophyta</taxon>
        <taxon>Spermatophyta</taxon>
        <taxon>Magnoliopsida</taxon>
        <taxon>eudicotyledons</taxon>
        <taxon>Gunneridae</taxon>
        <taxon>Pentapetalae</taxon>
        <taxon>rosids</taxon>
        <taxon>fabids</taxon>
        <taxon>Malpighiales</taxon>
        <taxon>Salicaceae</taxon>
        <taxon>Saliceae</taxon>
        <taxon>Populus</taxon>
    </lineage>
</organism>
<proteinExistence type="predicted"/>
<evidence type="ECO:0000313" key="2">
    <source>
        <dbReference type="Proteomes" id="UP000309997"/>
    </source>
</evidence>
<accession>A0ACC4AP90</accession>
<keyword evidence="2" id="KW-1185">Reference proteome</keyword>
<dbReference type="Proteomes" id="UP000309997">
    <property type="component" value="Unassembled WGS sequence"/>
</dbReference>
<reference evidence="1 2" key="1">
    <citation type="journal article" date="2024" name="Plant Biotechnol. J.">
        <title>Genome and CRISPR/Cas9 system of a widespread forest tree (Populus alba) in the world.</title>
        <authorList>
            <person name="Liu Y.J."/>
            <person name="Jiang P.F."/>
            <person name="Han X.M."/>
            <person name="Li X.Y."/>
            <person name="Wang H.M."/>
            <person name="Wang Y.J."/>
            <person name="Wang X.X."/>
            <person name="Zeng Q.Y."/>
        </authorList>
    </citation>
    <scope>NUCLEOTIDE SEQUENCE [LARGE SCALE GENOMIC DNA]</scope>
    <source>
        <strain evidence="2">cv. PAL-ZL1</strain>
    </source>
</reference>
<evidence type="ECO:0000313" key="1">
    <source>
        <dbReference type="EMBL" id="KAL3567950.1"/>
    </source>
</evidence>
<dbReference type="EMBL" id="RCHU02000017">
    <property type="protein sequence ID" value="KAL3567950.1"/>
    <property type="molecule type" value="Genomic_DNA"/>
</dbReference>
<protein>
    <submittedName>
        <fullName evidence="1">Uncharacterized protein</fullName>
    </submittedName>
</protein>
<gene>
    <name evidence="1" type="ORF">D5086_030601</name>
</gene>
<name>A0ACC4AP90_POPAL</name>
<comment type="caution">
    <text evidence="1">The sequence shown here is derived from an EMBL/GenBank/DDBJ whole genome shotgun (WGS) entry which is preliminary data.</text>
</comment>
<sequence length="204" mass="22271">MKQILRTCTIATLSTVPSSLTAKEATAIRAGPATNFIAMATTAIRIPHDIMLGRNAINRPVECLDGMRILVTGTDDDGEEQLLDHNSSTGCDLKYDHINFNAKLYVSDAFADVPEVCCSCFGLVLVSLLFMKEIQIPVVPEDGATVASLVALSSNRNSNKIVPNQALQANYLREKWLCLCSVHSPQKGEAEDQKCWAMLTGRDR</sequence>